<dbReference type="OrthoDB" id="2016263at2759"/>
<comment type="similarity">
    <text evidence="2">Belongs to the PC-esterase family. TBL subfamily.</text>
</comment>
<dbReference type="PANTHER" id="PTHR32285">
    <property type="entry name" value="PROTEIN TRICHOME BIREFRINGENCE-LIKE 9-RELATED"/>
    <property type="match status" value="1"/>
</dbReference>
<keyword evidence="4" id="KW-0735">Signal-anchor</keyword>
<evidence type="ECO:0000313" key="11">
    <source>
        <dbReference type="Proteomes" id="UP000250321"/>
    </source>
</evidence>
<accession>A0A314Y272</accession>
<organism evidence="10 11">
    <name type="scientific">Prunus yedoensis var. nudiflora</name>
    <dbReference type="NCBI Taxonomy" id="2094558"/>
    <lineage>
        <taxon>Eukaryota</taxon>
        <taxon>Viridiplantae</taxon>
        <taxon>Streptophyta</taxon>
        <taxon>Embryophyta</taxon>
        <taxon>Tracheophyta</taxon>
        <taxon>Spermatophyta</taxon>
        <taxon>Magnoliopsida</taxon>
        <taxon>eudicotyledons</taxon>
        <taxon>Gunneridae</taxon>
        <taxon>Pentapetalae</taxon>
        <taxon>rosids</taxon>
        <taxon>fabids</taxon>
        <taxon>Rosales</taxon>
        <taxon>Rosaceae</taxon>
        <taxon>Amygdaloideae</taxon>
        <taxon>Amygdaleae</taxon>
        <taxon>Prunus</taxon>
    </lineage>
</organism>
<dbReference type="GO" id="GO:0005794">
    <property type="term" value="C:Golgi apparatus"/>
    <property type="evidence" value="ECO:0007669"/>
    <property type="project" value="TreeGrafter"/>
</dbReference>
<evidence type="ECO:0000256" key="1">
    <source>
        <dbReference type="ARBA" id="ARBA00004167"/>
    </source>
</evidence>
<evidence type="ECO:0000259" key="9">
    <source>
        <dbReference type="Pfam" id="PF14416"/>
    </source>
</evidence>
<feature type="domain" description="Trichome birefringence-like N-terminal" evidence="9">
    <location>
        <begin position="87"/>
        <end position="140"/>
    </location>
</feature>
<dbReference type="STRING" id="2094558.A0A314Y272"/>
<dbReference type="Proteomes" id="UP000250321">
    <property type="component" value="Unassembled WGS sequence"/>
</dbReference>
<dbReference type="Pfam" id="PF13839">
    <property type="entry name" value="PC-Esterase"/>
    <property type="match status" value="1"/>
</dbReference>
<keyword evidence="6 7" id="KW-0472">Membrane</keyword>
<dbReference type="Pfam" id="PF14416">
    <property type="entry name" value="PMR5N"/>
    <property type="match status" value="1"/>
</dbReference>
<evidence type="ECO:0000259" key="8">
    <source>
        <dbReference type="Pfam" id="PF13839"/>
    </source>
</evidence>
<keyword evidence="11" id="KW-1185">Reference proteome</keyword>
<gene>
    <name evidence="10" type="ORF">Pyn_28206</name>
</gene>
<dbReference type="InterPro" id="IPR026057">
    <property type="entry name" value="TBL_C"/>
</dbReference>
<dbReference type="GO" id="GO:0016020">
    <property type="term" value="C:membrane"/>
    <property type="evidence" value="ECO:0007669"/>
    <property type="project" value="UniProtKB-SubCell"/>
</dbReference>
<comment type="caution">
    <text evidence="10">The sequence shown here is derived from an EMBL/GenBank/DDBJ whole genome shotgun (WGS) entry which is preliminary data.</text>
</comment>
<evidence type="ECO:0000256" key="5">
    <source>
        <dbReference type="ARBA" id="ARBA00022989"/>
    </source>
</evidence>
<dbReference type="EMBL" id="PJQY01001955">
    <property type="protein sequence ID" value="PQP97913.1"/>
    <property type="molecule type" value="Genomic_DNA"/>
</dbReference>
<protein>
    <submittedName>
        <fullName evidence="10">Protein trichome birefringence-like 34</fullName>
    </submittedName>
</protein>
<dbReference type="GO" id="GO:0016413">
    <property type="term" value="F:O-acetyltransferase activity"/>
    <property type="evidence" value="ECO:0007669"/>
    <property type="project" value="InterPro"/>
</dbReference>
<feature type="transmembrane region" description="Helical" evidence="7">
    <location>
        <begin position="21"/>
        <end position="41"/>
    </location>
</feature>
<sequence>MNQMLPKKHQILPTTTWGIRSSLHSLIAILVATLLIGAVYLTQEGGLQLLYQDCTIITTLETRAAGAEDPKLSISSSKSRSKSRSSSCNLFSGKWVSDNQSYPLYKERQCTYMSDQLACEKFGRKDLSYQNWRWQPHQCDLPRFNATKLLERLRNKRLVFVGDSLNRGQWVSWFAWSSLPLVKTSNPCPPKPMALCSSSRPLNTMPRLSSTGPHCWWNPTLMIQ</sequence>
<dbReference type="InterPro" id="IPR029962">
    <property type="entry name" value="TBL"/>
</dbReference>
<evidence type="ECO:0000256" key="4">
    <source>
        <dbReference type="ARBA" id="ARBA00022968"/>
    </source>
</evidence>
<dbReference type="PANTHER" id="PTHR32285:SF11">
    <property type="entry name" value="PROTEIN TRICHOME BIREFRINGENCE-LIKE 34"/>
    <property type="match status" value="1"/>
</dbReference>
<dbReference type="InterPro" id="IPR025846">
    <property type="entry name" value="TBL_N"/>
</dbReference>
<evidence type="ECO:0000256" key="2">
    <source>
        <dbReference type="ARBA" id="ARBA00007727"/>
    </source>
</evidence>
<feature type="domain" description="Trichome birefringence-like C-terminal" evidence="8">
    <location>
        <begin position="141"/>
        <end position="172"/>
    </location>
</feature>
<dbReference type="AlphaFoldDB" id="A0A314Y272"/>
<comment type="subcellular location">
    <subcellularLocation>
        <location evidence="1">Membrane</location>
        <topology evidence="1">Single-pass membrane protein</topology>
    </subcellularLocation>
</comment>
<evidence type="ECO:0000256" key="6">
    <source>
        <dbReference type="ARBA" id="ARBA00023136"/>
    </source>
</evidence>
<name>A0A314Y272_PRUYE</name>
<keyword evidence="5 7" id="KW-1133">Transmembrane helix</keyword>
<evidence type="ECO:0000256" key="7">
    <source>
        <dbReference type="SAM" id="Phobius"/>
    </source>
</evidence>
<evidence type="ECO:0000313" key="10">
    <source>
        <dbReference type="EMBL" id="PQP97913.1"/>
    </source>
</evidence>
<evidence type="ECO:0000256" key="3">
    <source>
        <dbReference type="ARBA" id="ARBA00022692"/>
    </source>
</evidence>
<keyword evidence="3 7" id="KW-0812">Transmembrane</keyword>
<proteinExistence type="inferred from homology"/>
<reference evidence="10 11" key="1">
    <citation type="submission" date="2018-02" db="EMBL/GenBank/DDBJ databases">
        <title>Draft genome of wild Prunus yedoensis var. nudiflora.</title>
        <authorList>
            <person name="Baek S."/>
            <person name="Kim J.-H."/>
            <person name="Choi K."/>
            <person name="Kim G.-B."/>
            <person name="Cho A."/>
            <person name="Jang H."/>
            <person name="Shin C.-H."/>
            <person name="Yu H.-J."/>
            <person name="Mun J.-H."/>
        </authorList>
    </citation>
    <scope>NUCLEOTIDE SEQUENCE [LARGE SCALE GENOMIC DNA]</scope>
    <source>
        <strain evidence="11">cv. Jeju island</strain>
        <tissue evidence="10">Leaf</tissue>
    </source>
</reference>